<evidence type="ECO:0000313" key="2">
    <source>
        <dbReference type="Proteomes" id="UP001057402"/>
    </source>
</evidence>
<gene>
    <name evidence="1" type="ORF">MLD38_037328</name>
</gene>
<proteinExistence type="predicted"/>
<accession>A0ACB9LNL4</accession>
<sequence length="77" mass="8624">MASESGEWKCDPKIVMSDKESRDCEKLQEVHGYIEMVEEIVRPGCSPEVLKIALASVTDLVDRLSSIPSQKELRCSL</sequence>
<reference evidence="2" key="1">
    <citation type="journal article" date="2023" name="Front. Plant Sci.">
        <title>Chromosomal-level genome assembly of Melastoma candidum provides insights into trichome evolution.</title>
        <authorList>
            <person name="Zhong Y."/>
            <person name="Wu W."/>
            <person name="Sun C."/>
            <person name="Zou P."/>
            <person name="Liu Y."/>
            <person name="Dai S."/>
            <person name="Zhou R."/>
        </authorList>
    </citation>
    <scope>NUCLEOTIDE SEQUENCE [LARGE SCALE GENOMIC DNA]</scope>
</reference>
<dbReference type="Proteomes" id="UP001057402">
    <property type="component" value="Chromosome 11"/>
</dbReference>
<organism evidence="1 2">
    <name type="scientific">Melastoma candidum</name>
    <dbReference type="NCBI Taxonomy" id="119954"/>
    <lineage>
        <taxon>Eukaryota</taxon>
        <taxon>Viridiplantae</taxon>
        <taxon>Streptophyta</taxon>
        <taxon>Embryophyta</taxon>
        <taxon>Tracheophyta</taxon>
        <taxon>Spermatophyta</taxon>
        <taxon>Magnoliopsida</taxon>
        <taxon>eudicotyledons</taxon>
        <taxon>Gunneridae</taxon>
        <taxon>Pentapetalae</taxon>
        <taxon>rosids</taxon>
        <taxon>malvids</taxon>
        <taxon>Myrtales</taxon>
        <taxon>Melastomataceae</taxon>
        <taxon>Melastomatoideae</taxon>
        <taxon>Melastomateae</taxon>
        <taxon>Melastoma</taxon>
    </lineage>
</organism>
<evidence type="ECO:0000313" key="1">
    <source>
        <dbReference type="EMBL" id="KAI4312522.1"/>
    </source>
</evidence>
<name>A0ACB9LNL4_9MYRT</name>
<comment type="caution">
    <text evidence="1">The sequence shown here is derived from an EMBL/GenBank/DDBJ whole genome shotgun (WGS) entry which is preliminary data.</text>
</comment>
<keyword evidence="2" id="KW-1185">Reference proteome</keyword>
<dbReference type="EMBL" id="CM042890">
    <property type="protein sequence ID" value="KAI4312522.1"/>
    <property type="molecule type" value="Genomic_DNA"/>
</dbReference>
<protein>
    <submittedName>
        <fullName evidence="1">Uncharacterized protein</fullName>
    </submittedName>
</protein>